<dbReference type="EMBL" id="LDAU01000056">
    <property type="protein sequence ID" value="KRX08996.1"/>
    <property type="molecule type" value="Genomic_DNA"/>
</dbReference>
<evidence type="ECO:0000313" key="3">
    <source>
        <dbReference type="EMBL" id="KRX08996.1"/>
    </source>
</evidence>
<dbReference type="InterPro" id="IPR020843">
    <property type="entry name" value="ER"/>
</dbReference>
<protein>
    <submittedName>
        <fullName evidence="3">GroES (Chaperonin 10)-like protein</fullName>
    </submittedName>
</protein>
<dbReference type="PANTHER" id="PTHR43205:SF7">
    <property type="entry name" value="PROSTAGLANDIN REDUCTASE 1"/>
    <property type="match status" value="1"/>
</dbReference>
<dbReference type="InterPro" id="IPR041694">
    <property type="entry name" value="ADH_N_2"/>
</dbReference>
<dbReference type="AlphaFoldDB" id="A0A0V0R3B8"/>
<organism evidence="3 4">
    <name type="scientific">Pseudocohnilembus persalinus</name>
    <name type="common">Ciliate</name>
    <dbReference type="NCBI Taxonomy" id="266149"/>
    <lineage>
        <taxon>Eukaryota</taxon>
        <taxon>Sar</taxon>
        <taxon>Alveolata</taxon>
        <taxon>Ciliophora</taxon>
        <taxon>Intramacronucleata</taxon>
        <taxon>Oligohymenophorea</taxon>
        <taxon>Scuticociliatia</taxon>
        <taxon>Philasterida</taxon>
        <taxon>Pseudocohnilembidae</taxon>
        <taxon>Pseudocohnilembus</taxon>
    </lineage>
</organism>
<dbReference type="FunFam" id="3.40.50.720:FF:000121">
    <property type="entry name" value="Prostaglandin reductase 2"/>
    <property type="match status" value="1"/>
</dbReference>
<comment type="caution">
    <text evidence="3">The sequence shown here is derived from an EMBL/GenBank/DDBJ whole genome shotgun (WGS) entry which is preliminary data.</text>
</comment>
<keyword evidence="4" id="KW-1185">Reference proteome</keyword>
<dbReference type="InterPro" id="IPR011032">
    <property type="entry name" value="GroES-like_sf"/>
</dbReference>
<dbReference type="InterPro" id="IPR045010">
    <property type="entry name" value="MDR_fam"/>
</dbReference>
<evidence type="ECO:0000313" key="4">
    <source>
        <dbReference type="Proteomes" id="UP000054937"/>
    </source>
</evidence>
<proteinExistence type="predicted"/>
<dbReference type="Pfam" id="PF16884">
    <property type="entry name" value="ADH_N_2"/>
    <property type="match status" value="1"/>
</dbReference>
<feature type="domain" description="Enoyl reductase (ER)" evidence="2">
    <location>
        <begin position="21"/>
        <end position="339"/>
    </location>
</feature>
<dbReference type="Proteomes" id="UP000054937">
    <property type="component" value="Unassembled WGS sequence"/>
</dbReference>
<gene>
    <name evidence="3" type="ORF">PPERSA_08199</name>
</gene>
<sequence length="347" mass="38704">MQKVEQKTVILKKTADENYPSVDDIFQLQKQQIDLSHYENQLQEEQILVKLLYLSCDAAMRVQVSGAKTHMETLKPGSIMKGLGVAQVLCSKSQIHQKGELIWGNMAWSKYQVLNAAAHKPIPKNYNRPYDFLGLLGGSGLTAHFGLEKIGKLQEGETVVVSAASGNVGMLVVQLAKLQNCKVIGIADSDQKCEYVIKQLKADHCINQKTQNLLEEIPKIAPKGVDVYFDNVGGKTLDQILLLIKDHARIILQGSISSSGQRVQYALENYTQLVYKKALMQGFIVHDFIKEFPEAINKLIVLVTKGKLFFQEDFQQGLENASKGLQKLLLGENEGKVIVDLTSEYKE</sequence>
<dbReference type="InParanoid" id="A0A0V0R3B8"/>
<dbReference type="SUPFAM" id="SSF50129">
    <property type="entry name" value="GroES-like"/>
    <property type="match status" value="1"/>
</dbReference>
<dbReference type="Gene3D" id="3.90.180.10">
    <property type="entry name" value="Medium-chain alcohol dehydrogenases, catalytic domain"/>
    <property type="match status" value="1"/>
</dbReference>
<dbReference type="Pfam" id="PF00107">
    <property type="entry name" value="ADH_zinc_N"/>
    <property type="match status" value="1"/>
</dbReference>
<dbReference type="SUPFAM" id="SSF51735">
    <property type="entry name" value="NAD(P)-binding Rossmann-fold domains"/>
    <property type="match status" value="1"/>
</dbReference>
<evidence type="ECO:0000259" key="2">
    <source>
        <dbReference type="SMART" id="SM00829"/>
    </source>
</evidence>
<dbReference type="InterPro" id="IPR013149">
    <property type="entry name" value="ADH-like_C"/>
</dbReference>
<dbReference type="CDD" id="cd05288">
    <property type="entry name" value="PGDH"/>
    <property type="match status" value="1"/>
</dbReference>
<dbReference type="Gene3D" id="3.40.50.720">
    <property type="entry name" value="NAD(P)-binding Rossmann-like Domain"/>
    <property type="match status" value="1"/>
</dbReference>
<dbReference type="SMART" id="SM00829">
    <property type="entry name" value="PKS_ER"/>
    <property type="match status" value="1"/>
</dbReference>
<name>A0A0V0R3B8_PSEPJ</name>
<dbReference type="InterPro" id="IPR036291">
    <property type="entry name" value="NAD(P)-bd_dom_sf"/>
</dbReference>
<dbReference type="GO" id="GO:0016628">
    <property type="term" value="F:oxidoreductase activity, acting on the CH-CH group of donors, NAD or NADP as acceptor"/>
    <property type="evidence" value="ECO:0007669"/>
    <property type="project" value="InterPro"/>
</dbReference>
<dbReference type="OMA" id="YPIKNIH"/>
<dbReference type="OrthoDB" id="447735at2759"/>
<accession>A0A0V0R3B8</accession>
<keyword evidence="1" id="KW-0560">Oxidoreductase</keyword>
<evidence type="ECO:0000256" key="1">
    <source>
        <dbReference type="ARBA" id="ARBA00023002"/>
    </source>
</evidence>
<dbReference type="PANTHER" id="PTHR43205">
    <property type="entry name" value="PROSTAGLANDIN REDUCTASE"/>
    <property type="match status" value="1"/>
</dbReference>
<reference evidence="3 4" key="1">
    <citation type="journal article" date="2015" name="Sci. Rep.">
        <title>Genome of the facultative scuticociliatosis pathogen Pseudocohnilembus persalinus provides insight into its virulence through horizontal gene transfer.</title>
        <authorList>
            <person name="Xiong J."/>
            <person name="Wang G."/>
            <person name="Cheng J."/>
            <person name="Tian M."/>
            <person name="Pan X."/>
            <person name="Warren A."/>
            <person name="Jiang C."/>
            <person name="Yuan D."/>
            <person name="Miao W."/>
        </authorList>
    </citation>
    <scope>NUCLEOTIDE SEQUENCE [LARGE SCALE GENOMIC DNA]</scope>
    <source>
        <strain evidence="3">36N120E</strain>
    </source>
</reference>